<protein>
    <submittedName>
        <fullName evidence="2">3662_t:CDS:1</fullName>
    </submittedName>
</protein>
<dbReference type="Proteomes" id="UP000789508">
    <property type="component" value="Unassembled WGS sequence"/>
</dbReference>
<evidence type="ECO:0000313" key="3">
    <source>
        <dbReference type="Proteomes" id="UP000789508"/>
    </source>
</evidence>
<evidence type="ECO:0000256" key="1">
    <source>
        <dbReference type="SAM" id="MobiDB-lite"/>
    </source>
</evidence>
<feature type="region of interest" description="Disordered" evidence="1">
    <location>
        <begin position="106"/>
        <end position="134"/>
    </location>
</feature>
<feature type="non-terminal residue" evidence="2">
    <location>
        <position position="146"/>
    </location>
</feature>
<dbReference type="EMBL" id="CAJVPS010018887">
    <property type="protein sequence ID" value="CAG8698973.1"/>
    <property type="molecule type" value="Genomic_DNA"/>
</dbReference>
<reference evidence="2" key="1">
    <citation type="submission" date="2021-06" db="EMBL/GenBank/DDBJ databases">
        <authorList>
            <person name="Kallberg Y."/>
            <person name="Tangrot J."/>
            <person name="Rosling A."/>
        </authorList>
    </citation>
    <scope>NUCLEOTIDE SEQUENCE</scope>
    <source>
        <strain evidence="2">FL130A</strain>
    </source>
</reference>
<accession>A0A9N9N3N1</accession>
<dbReference type="AlphaFoldDB" id="A0A9N9N3N1"/>
<comment type="caution">
    <text evidence="2">The sequence shown here is derived from an EMBL/GenBank/DDBJ whole genome shotgun (WGS) entry which is preliminary data.</text>
</comment>
<gene>
    <name evidence="2" type="ORF">ALEPTO_LOCUS11494</name>
</gene>
<proteinExistence type="predicted"/>
<keyword evidence="3" id="KW-1185">Reference proteome</keyword>
<name>A0A9N9N3N1_9GLOM</name>
<sequence length="146" mass="17246">QRYIILKRLSEDVKEIRTELRRQHSDVENDLSLKVLEETFKGYLEEKFTDFMSNLSANEFANCFYDQWLSLESRIRREIDQYLSDFESGSGLSHELADNILNDENRHNELSREALPQHTEAKSESPAPRSPFMSQKEIDELFELDL</sequence>
<dbReference type="OrthoDB" id="10564404at2759"/>
<organism evidence="2 3">
    <name type="scientific">Ambispora leptoticha</name>
    <dbReference type="NCBI Taxonomy" id="144679"/>
    <lineage>
        <taxon>Eukaryota</taxon>
        <taxon>Fungi</taxon>
        <taxon>Fungi incertae sedis</taxon>
        <taxon>Mucoromycota</taxon>
        <taxon>Glomeromycotina</taxon>
        <taxon>Glomeromycetes</taxon>
        <taxon>Archaeosporales</taxon>
        <taxon>Ambisporaceae</taxon>
        <taxon>Ambispora</taxon>
    </lineage>
</organism>
<evidence type="ECO:0000313" key="2">
    <source>
        <dbReference type="EMBL" id="CAG8698973.1"/>
    </source>
</evidence>